<dbReference type="NCBIfam" id="NF004845">
    <property type="entry name" value="PRK06196.1"/>
    <property type="match status" value="1"/>
</dbReference>
<dbReference type="Pfam" id="PF00106">
    <property type="entry name" value="adh_short"/>
    <property type="match status" value="1"/>
</dbReference>
<dbReference type="PANTHER" id="PTHR24320:SF148">
    <property type="entry name" value="NAD(P)-BINDING ROSSMANN-FOLD SUPERFAMILY PROTEIN"/>
    <property type="match status" value="1"/>
</dbReference>
<keyword evidence="5" id="KW-1185">Reference proteome</keyword>
<gene>
    <name evidence="4" type="ORF">BTJ39_07285</name>
</gene>
<dbReference type="PRINTS" id="PR00081">
    <property type="entry name" value="GDHRDH"/>
</dbReference>
<sequence length="323" mass="34900">MTSKQLPINSGFAAATTADQVLAGRNLSGITAIVTGGHSGIGLETTRALAQAGARVIVAARDVDAARERTRGISHVEVERLDLADQGSLYDFSQRILRARRHIDIMINSAGIMATPETRVGPGWEAQFAINHLGHYALVNRLWPALRGGARVIALSSAGHHQSDIRWDDTQFIQGYNKWQAYGQSKTACALFAVHLDRLGQHSGVRAFSLHPGKIFTPLQRHLTADEMIAAGWLDANGNPVDPTFKTAQQGAATQVWAATSPRLEGMGGLYCENCDIATLDEGLAPSFTGVRPYAINPEQASRLWALSARLTGIDAFATRRRD</sequence>
<dbReference type="SUPFAM" id="SSF51735">
    <property type="entry name" value="NAD(P)-binding Rossmann-fold domains"/>
    <property type="match status" value="1"/>
</dbReference>
<comment type="similarity">
    <text evidence="1">Belongs to the short-chain dehydrogenases/reductases (SDR) family.</text>
</comment>
<dbReference type="Proteomes" id="UP000190667">
    <property type="component" value="Unassembled WGS sequence"/>
</dbReference>
<dbReference type="STRING" id="1926881.BTJ39_07285"/>
<dbReference type="InterPro" id="IPR002347">
    <property type="entry name" value="SDR_fam"/>
</dbReference>
<dbReference type="RefSeq" id="WP_078002003.1">
    <property type="nucleotide sequence ID" value="NZ_MRUL01000003.1"/>
</dbReference>
<evidence type="ECO:0000313" key="4">
    <source>
        <dbReference type="EMBL" id="OON40867.1"/>
    </source>
</evidence>
<dbReference type="OrthoDB" id="109589at2"/>
<evidence type="ECO:0000256" key="1">
    <source>
        <dbReference type="ARBA" id="ARBA00006484"/>
    </source>
</evidence>
<protein>
    <recommendedName>
        <fullName evidence="3">Probable oxidoreductase</fullName>
    </recommendedName>
</protein>
<dbReference type="PANTHER" id="PTHR24320">
    <property type="entry name" value="RETINOL DEHYDROGENASE"/>
    <property type="match status" value="1"/>
</dbReference>
<dbReference type="EMBL" id="MRUL01000003">
    <property type="protein sequence ID" value="OON40867.1"/>
    <property type="molecule type" value="Genomic_DNA"/>
</dbReference>
<dbReference type="AlphaFoldDB" id="A0A1S8YQ08"/>
<reference evidence="4 5" key="1">
    <citation type="submission" date="2016-12" db="EMBL/GenBank/DDBJ databases">
        <title>Izhakiella australiana sp. nov. of genus Izhakiella isolated from Australian desert.</title>
        <authorList>
            <person name="Ji M."/>
        </authorList>
    </citation>
    <scope>NUCLEOTIDE SEQUENCE [LARGE SCALE GENOMIC DNA]</scope>
    <source>
        <strain evidence="4 5">D4N98</strain>
    </source>
</reference>
<evidence type="ECO:0000313" key="5">
    <source>
        <dbReference type="Proteomes" id="UP000190667"/>
    </source>
</evidence>
<keyword evidence="2" id="KW-0560">Oxidoreductase</keyword>
<proteinExistence type="inferred from homology"/>
<name>A0A1S8YQ08_9GAMM</name>
<dbReference type="GO" id="GO:0016491">
    <property type="term" value="F:oxidoreductase activity"/>
    <property type="evidence" value="ECO:0007669"/>
    <property type="project" value="UniProtKB-KW"/>
</dbReference>
<evidence type="ECO:0000256" key="3">
    <source>
        <dbReference type="ARBA" id="ARBA00071493"/>
    </source>
</evidence>
<dbReference type="InterPro" id="IPR036291">
    <property type="entry name" value="NAD(P)-bd_dom_sf"/>
</dbReference>
<comment type="caution">
    <text evidence="4">The sequence shown here is derived from an EMBL/GenBank/DDBJ whole genome shotgun (WGS) entry which is preliminary data.</text>
</comment>
<dbReference type="Gene3D" id="3.40.50.720">
    <property type="entry name" value="NAD(P)-binding Rossmann-like Domain"/>
    <property type="match status" value="1"/>
</dbReference>
<evidence type="ECO:0000256" key="2">
    <source>
        <dbReference type="ARBA" id="ARBA00023002"/>
    </source>
</evidence>
<dbReference type="FunFam" id="3.40.50.720:FF:000594">
    <property type="entry name" value="Short-chain oxidoreductase"/>
    <property type="match status" value="1"/>
</dbReference>
<accession>A0A1S8YQ08</accession>
<organism evidence="4 5">
    <name type="scientific">Izhakiella australiensis</name>
    <dbReference type="NCBI Taxonomy" id="1926881"/>
    <lineage>
        <taxon>Bacteria</taxon>
        <taxon>Pseudomonadati</taxon>
        <taxon>Pseudomonadota</taxon>
        <taxon>Gammaproteobacteria</taxon>
        <taxon>Enterobacterales</taxon>
        <taxon>Erwiniaceae</taxon>
        <taxon>Izhakiella</taxon>
    </lineage>
</organism>